<dbReference type="SUPFAM" id="SSF53756">
    <property type="entry name" value="UDP-Glycosyltransferase/glycogen phosphorylase"/>
    <property type="match status" value="1"/>
</dbReference>
<organism evidence="4 5">
    <name type="scientific">Streptomyces hazeniae</name>
    <dbReference type="NCBI Taxonomy" id="3075538"/>
    <lineage>
        <taxon>Bacteria</taxon>
        <taxon>Bacillati</taxon>
        <taxon>Actinomycetota</taxon>
        <taxon>Actinomycetes</taxon>
        <taxon>Kitasatosporales</taxon>
        <taxon>Streptomycetaceae</taxon>
        <taxon>Streptomyces</taxon>
    </lineage>
</organism>
<dbReference type="RefSeq" id="WP_311671823.1">
    <property type="nucleotide sequence ID" value="NZ_JAVREQ010000001.1"/>
</dbReference>
<sequence length="412" mass="45245">MRHVAVFVFPGYGHVNPTLELTRTLLALGHRVTYVLDEHLADQAAATGARVVSYPTQRARLGSGAVTGEDIGSLGLSFLRECMDVVLPRTLEAFADDVPDLILYDLESFFTARNAALAWNRPTVQMYAYAATNETYSLALEVFDGAGDNIGRCIELVGEYLEAKGESPDALMPFLTNYDDRNLVLMPRWFQPHGETFDDRYAFVGHSLAQEVPGSGTWTPPAEAERSVLITLGTEVNDHPEFFRMCDTAFADGGWHTVLALGRESLPEDPPAGGHVELHEWIPFHTVVPNVDAVVCHAGMSTMLLALYFDKPLVIVPYSPEEKVSGRMVEQLGIGRTLLPEDVTADSLRAAVEQVTTDPEIRRRVSRMRMHLLAEGGPSRAALLVDDWLNDPPAVDAPVWAPHAGRVATEIS</sequence>
<dbReference type="InterPro" id="IPR002213">
    <property type="entry name" value="UDP_glucos_trans"/>
</dbReference>
<evidence type="ECO:0000313" key="5">
    <source>
        <dbReference type="Proteomes" id="UP001183414"/>
    </source>
</evidence>
<name>A0ABU2NM63_9ACTN</name>
<comment type="caution">
    <text evidence="4">The sequence shown here is derived from an EMBL/GenBank/DDBJ whole genome shotgun (WGS) entry which is preliminary data.</text>
</comment>
<evidence type="ECO:0000313" key="4">
    <source>
        <dbReference type="EMBL" id="MDT0377691.1"/>
    </source>
</evidence>
<dbReference type="PANTHER" id="PTHR48050:SF13">
    <property type="entry name" value="STEROL 3-BETA-GLUCOSYLTRANSFERASE UGT80A2"/>
    <property type="match status" value="1"/>
</dbReference>
<dbReference type="EMBL" id="JAVREQ010000001">
    <property type="protein sequence ID" value="MDT0377691.1"/>
    <property type="molecule type" value="Genomic_DNA"/>
</dbReference>
<evidence type="ECO:0000256" key="1">
    <source>
        <dbReference type="ARBA" id="ARBA00009995"/>
    </source>
</evidence>
<keyword evidence="5" id="KW-1185">Reference proteome</keyword>
<proteinExistence type="inferred from homology"/>
<comment type="similarity">
    <text evidence="1">Belongs to the UDP-glycosyltransferase family.</text>
</comment>
<protein>
    <submittedName>
        <fullName evidence="4">Glycosyltransferase</fullName>
    </submittedName>
</protein>
<dbReference type="Gene3D" id="3.40.50.2000">
    <property type="entry name" value="Glycogen Phosphorylase B"/>
    <property type="match status" value="2"/>
</dbReference>
<dbReference type="InterPro" id="IPR006326">
    <property type="entry name" value="UDPGT_MGT-like"/>
</dbReference>
<dbReference type="InterPro" id="IPR010610">
    <property type="entry name" value="EryCIII-like_C"/>
</dbReference>
<evidence type="ECO:0000256" key="2">
    <source>
        <dbReference type="ARBA" id="ARBA00022679"/>
    </source>
</evidence>
<dbReference type="NCBIfam" id="TIGR01426">
    <property type="entry name" value="MGT"/>
    <property type="match status" value="1"/>
</dbReference>
<keyword evidence="2" id="KW-0808">Transferase</keyword>
<feature type="domain" description="Erythromycin biosynthesis protein CIII-like C-terminal" evidence="3">
    <location>
        <begin position="273"/>
        <end position="379"/>
    </location>
</feature>
<dbReference type="InterPro" id="IPR050426">
    <property type="entry name" value="Glycosyltransferase_28"/>
</dbReference>
<dbReference type="PANTHER" id="PTHR48050">
    <property type="entry name" value="STEROL 3-BETA-GLUCOSYLTRANSFERASE"/>
    <property type="match status" value="1"/>
</dbReference>
<accession>A0ABU2NM63</accession>
<dbReference type="Proteomes" id="UP001183414">
    <property type="component" value="Unassembled WGS sequence"/>
</dbReference>
<dbReference type="CDD" id="cd03784">
    <property type="entry name" value="GT1_Gtf-like"/>
    <property type="match status" value="1"/>
</dbReference>
<gene>
    <name evidence="4" type="ORF">RM572_02745</name>
</gene>
<dbReference type="Pfam" id="PF06722">
    <property type="entry name" value="EryCIII-like_C"/>
    <property type="match status" value="1"/>
</dbReference>
<evidence type="ECO:0000259" key="3">
    <source>
        <dbReference type="Pfam" id="PF06722"/>
    </source>
</evidence>
<reference evidence="5" key="1">
    <citation type="submission" date="2023-07" db="EMBL/GenBank/DDBJ databases">
        <title>30 novel species of actinomycetes from the DSMZ collection.</title>
        <authorList>
            <person name="Nouioui I."/>
        </authorList>
    </citation>
    <scope>NUCLEOTIDE SEQUENCE [LARGE SCALE GENOMIC DNA]</scope>
    <source>
        <strain evidence="5">DSM 42041</strain>
    </source>
</reference>